<dbReference type="AlphaFoldDB" id="A0A176ZDH0"/>
<proteinExistence type="predicted"/>
<reference evidence="1 2" key="1">
    <citation type="submission" date="2016-02" db="EMBL/GenBank/DDBJ databases">
        <title>Draft genome sequence of the strain BR 10247T Bradyrhizobium neotropicale isolated from nodules of Centrolobium paraense.</title>
        <authorList>
            <person name="Simoes-Araujo J.L."/>
            <person name="Barauna A.C."/>
            <person name="Silva K."/>
            <person name="Zilli J.E."/>
        </authorList>
    </citation>
    <scope>NUCLEOTIDE SEQUENCE [LARGE SCALE GENOMIC DNA]</scope>
    <source>
        <strain evidence="1 2">BR 10247</strain>
    </source>
</reference>
<evidence type="ECO:0008006" key="3">
    <source>
        <dbReference type="Google" id="ProtNLM"/>
    </source>
</evidence>
<name>A0A176ZDH0_9BRAD</name>
<dbReference type="EMBL" id="LSEF01000033">
    <property type="protein sequence ID" value="OAF18467.1"/>
    <property type="molecule type" value="Genomic_DNA"/>
</dbReference>
<dbReference type="InterPro" id="IPR014845">
    <property type="entry name" value="GYD/TTHA1554"/>
</dbReference>
<dbReference type="Pfam" id="PF08734">
    <property type="entry name" value="GYD"/>
    <property type="match status" value="1"/>
</dbReference>
<accession>A0A176ZDH0</accession>
<comment type="caution">
    <text evidence="1">The sequence shown here is derived from an EMBL/GenBank/DDBJ whole genome shotgun (WGS) entry which is preliminary data.</text>
</comment>
<evidence type="ECO:0000313" key="2">
    <source>
        <dbReference type="Proteomes" id="UP000077173"/>
    </source>
</evidence>
<protein>
    <recommendedName>
        <fullName evidence="3">GYD domain-containing protein</fullName>
    </recommendedName>
</protein>
<evidence type="ECO:0000313" key="1">
    <source>
        <dbReference type="EMBL" id="OAF18467.1"/>
    </source>
</evidence>
<dbReference type="RefSeq" id="WP_027551030.1">
    <property type="nucleotide sequence ID" value="NZ_LSEF01000033.1"/>
</dbReference>
<keyword evidence="2" id="KW-1185">Reference proteome</keyword>
<gene>
    <name evidence="1" type="ORF">AXW67_02775</name>
</gene>
<organism evidence="1 2">
    <name type="scientific">Bradyrhizobium neotropicale</name>
    <dbReference type="NCBI Taxonomy" id="1497615"/>
    <lineage>
        <taxon>Bacteria</taxon>
        <taxon>Pseudomonadati</taxon>
        <taxon>Pseudomonadota</taxon>
        <taxon>Alphaproteobacteria</taxon>
        <taxon>Hyphomicrobiales</taxon>
        <taxon>Nitrobacteraceae</taxon>
        <taxon>Bradyrhizobium</taxon>
    </lineage>
</organism>
<sequence>MHFCLTGQYTQRALNAILENPTTDRQEAARKLIEAAGGKLVSMYSVAADGPGVMVIFDVPDPTAAPAISGLTVTAGTLQNVHLTRLFTQDEIKQVRQNAAKLRPSYSPPGS</sequence>
<dbReference type="Proteomes" id="UP000077173">
    <property type="component" value="Unassembled WGS sequence"/>
</dbReference>